<dbReference type="PANTHER" id="PTHR11814">
    <property type="entry name" value="SULFATE TRANSPORTER"/>
    <property type="match status" value="1"/>
</dbReference>
<dbReference type="Pfam" id="PF00916">
    <property type="entry name" value="Sulfate_transp"/>
    <property type="match status" value="1"/>
</dbReference>
<organism evidence="7 8">
    <name type="scientific">Mycolicibacterium porcinum</name>
    <dbReference type="NCBI Taxonomy" id="39693"/>
    <lineage>
        <taxon>Bacteria</taxon>
        <taxon>Bacillati</taxon>
        <taxon>Actinomycetota</taxon>
        <taxon>Actinomycetes</taxon>
        <taxon>Mycobacteriales</taxon>
        <taxon>Mycobacteriaceae</taxon>
        <taxon>Mycolicibacterium</taxon>
    </lineage>
</organism>
<keyword evidence="2 5" id="KW-0812">Transmembrane</keyword>
<evidence type="ECO:0000259" key="6">
    <source>
        <dbReference type="PROSITE" id="PS50801"/>
    </source>
</evidence>
<feature type="transmembrane region" description="Helical" evidence="5">
    <location>
        <begin position="398"/>
        <end position="428"/>
    </location>
</feature>
<feature type="transmembrane region" description="Helical" evidence="5">
    <location>
        <begin position="95"/>
        <end position="111"/>
    </location>
</feature>
<evidence type="ECO:0000256" key="4">
    <source>
        <dbReference type="ARBA" id="ARBA00023136"/>
    </source>
</evidence>
<dbReference type="Proteomes" id="UP001141659">
    <property type="component" value="Unassembled WGS sequence"/>
</dbReference>
<dbReference type="InterPro" id="IPR011547">
    <property type="entry name" value="SLC26A/SulP_dom"/>
</dbReference>
<feature type="transmembrane region" description="Helical" evidence="5">
    <location>
        <begin position="117"/>
        <end position="136"/>
    </location>
</feature>
<accession>A0AAW5T0N6</accession>
<dbReference type="GO" id="GO:0055085">
    <property type="term" value="P:transmembrane transport"/>
    <property type="evidence" value="ECO:0007669"/>
    <property type="project" value="InterPro"/>
</dbReference>
<feature type="domain" description="STAS" evidence="6">
    <location>
        <begin position="444"/>
        <end position="553"/>
    </location>
</feature>
<keyword evidence="4 5" id="KW-0472">Membrane</keyword>
<feature type="transmembrane region" description="Helical" evidence="5">
    <location>
        <begin position="267"/>
        <end position="287"/>
    </location>
</feature>
<comment type="subcellular location">
    <subcellularLocation>
        <location evidence="1">Membrane</location>
        <topology evidence="1">Multi-pass membrane protein</topology>
    </subcellularLocation>
</comment>
<proteinExistence type="predicted"/>
<evidence type="ECO:0000313" key="7">
    <source>
        <dbReference type="EMBL" id="MCV7388301.1"/>
    </source>
</evidence>
<feature type="transmembrane region" description="Helical" evidence="5">
    <location>
        <begin position="33"/>
        <end position="54"/>
    </location>
</feature>
<dbReference type="InterPro" id="IPR001902">
    <property type="entry name" value="SLC26A/SulP_fam"/>
</dbReference>
<evidence type="ECO:0000256" key="2">
    <source>
        <dbReference type="ARBA" id="ARBA00022692"/>
    </source>
</evidence>
<dbReference type="AlphaFoldDB" id="A0AAW5T0N6"/>
<feature type="transmembrane region" description="Helical" evidence="5">
    <location>
        <begin position="225"/>
        <end position="247"/>
    </location>
</feature>
<dbReference type="PROSITE" id="PS50801">
    <property type="entry name" value="STAS"/>
    <property type="match status" value="1"/>
</dbReference>
<evidence type="ECO:0000256" key="1">
    <source>
        <dbReference type="ARBA" id="ARBA00004141"/>
    </source>
</evidence>
<gene>
    <name evidence="7" type="ORF">H5P34_09625</name>
</gene>
<evidence type="ECO:0000256" key="5">
    <source>
        <dbReference type="SAM" id="Phobius"/>
    </source>
</evidence>
<dbReference type="InterPro" id="IPR002645">
    <property type="entry name" value="STAS_dom"/>
</dbReference>
<reference evidence="7" key="2">
    <citation type="journal article" date="2022" name="BMC Genomics">
        <title>Comparative genome analysis of mycobacteria focusing on tRNA and non-coding RNA.</title>
        <authorList>
            <person name="Behra P.R.K."/>
            <person name="Pettersson B.M.F."/>
            <person name="Ramesh M."/>
            <person name="Das S."/>
            <person name="Dasgupta S."/>
            <person name="Kirsebom L.A."/>
        </authorList>
    </citation>
    <scope>NUCLEOTIDE SEQUENCE</scope>
    <source>
        <strain evidence="7">DSM 44242</strain>
    </source>
</reference>
<feature type="transmembrane region" description="Helical" evidence="5">
    <location>
        <begin position="367"/>
        <end position="386"/>
    </location>
</feature>
<name>A0AAW5T0N6_9MYCO</name>
<dbReference type="InterPro" id="IPR036513">
    <property type="entry name" value="STAS_dom_sf"/>
</dbReference>
<dbReference type="Gene3D" id="3.30.750.24">
    <property type="entry name" value="STAS domain"/>
    <property type="match status" value="1"/>
</dbReference>
<comment type="caution">
    <text evidence="7">The sequence shown here is derived from an EMBL/GenBank/DDBJ whole genome shotgun (WGS) entry which is preliminary data.</text>
</comment>
<sequence>MLAYPLVNPPTIACVVGDTANVRVPGIVPYQRVWLRADVVAGLAAGAVIIPQAMAYATVAHMPVEFGLYTCMLPLVIYAFIGGSRTTSVTTTSTIATLSTSTMVGAGIAAGSPDAQAHLITLTLLVGVFLLAARLLRLGAIIENINEATLLGLKAGVGLTVAAAQVPKLFGVEDNPHATGFFHILWSALRQLGHANIPTVLLSVVTITLLLLIGRFTPLVPGPLIVVALGIGLAAFGGLPSMGVVLIPEVPQGIPLPTLPALDHVGHLVPGALAIAMMAFLETVAVARGVRRPEEPQIDADRELSANGVAAVVGSFFHTLPPAGGFSQTGMNLRTGARSQVSGLVTAALAVLVAVFLAPVLSKLPQATLGAMVLVAVLGLIDIGALRRLYRFDKLEFSLAAIVGVFGLTVGLLPAVACGVLLTLYFVLREANRAHVEQLSAEPLVLRFDLGLYTANLRANVDAVLTKVAAAEPRPDVVILDLSRLPWLTSTILDGLRDLETELDARPRGGQSPGIEVRYTGLRDDLHQMAKRWPWWQDVEAEGRYYDTVNDTG</sequence>
<evidence type="ECO:0000256" key="3">
    <source>
        <dbReference type="ARBA" id="ARBA00022989"/>
    </source>
</evidence>
<reference evidence="7" key="1">
    <citation type="submission" date="2020-07" db="EMBL/GenBank/DDBJ databases">
        <authorList>
            <person name="Pettersson B.M.F."/>
            <person name="Behra P.R.K."/>
            <person name="Ramesh M."/>
            <person name="Das S."/>
            <person name="Dasgupta S."/>
            <person name="Kirsebom L.A."/>
        </authorList>
    </citation>
    <scope>NUCLEOTIDE SEQUENCE</scope>
    <source>
        <strain evidence="7">DSM 44242</strain>
    </source>
</reference>
<dbReference type="GO" id="GO:0016020">
    <property type="term" value="C:membrane"/>
    <property type="evidence" value="ECO:0007669"/>
    <property type="project" value="UniProtKB-SubCell"/>
</dbReference>
<keyword evidence="3 5" id="KW-1133">Transmembrane helix</keyword>
<feature type="transmembrane region" description="Helical" evidence="5">
    <location>
        <begin position="341"/>
        <end position="361"/>
    </location>
</feature>
<dbReference type="EMBL" id="JACKVC010000012">
    <property type="protein sequence ID" value="MCV7388301.1"/>
    <property type="molecule type" value="Genomic_DNA"/>
</dbReference>
<feature type="transmembrane region" description="Helical" evidence="5">
    <location>
        <begin position="66"/>
        <end position="83"/>
    </location>
</feature>
<feature type="transmembrane region" description="Helical" evidence="5">
    <location>
        <begin position="195"/>
        <end position="213"/>
    </location>
</feature>
<feature type="transmembrane region" description="Helical" evidence="5">
    <location>
        <begin position="148"/>
        <end position="166"/>
    </location>
</feature>
<evidence type="ECO:0000313" key="8">
    <source>
        <dbReference type="Proteomes" id="UP001141659"/>
    </source>
</evidence>
<protein>
    <submittedName>
        <fullName evidence="7">SulP family inorganic anion transporter</fullName>
    </submittedName>
</protein>